<organism evidence="1 2">
    <name type="scientific">Thiogranum longum</name>
    <dbReference type="NCBI Taxonomy" id="1537524"/>
    <lineage>
        <taxon>Bacteria</taxon>
        <taxon>Pseudomonadati</taxon>
        <taxon>Pseudomonadota</taxon>
        <taxon>Gammaproteobacteria</taxon>
        <taxon>Chromatiales</taxon>
        <taxon>Ectothiorhodospiraceae</taxon>
        <taxon>Thiogranum</taxon>
    </lineage>
</organism>
<dbReference type="Gene3D" id="3.40.1410.10">
    <property type="entry name" value="Chorismate lyase-like"/>
    <property type="match status" value="1"/>
</dbReference>
<dbReference type="SUPFAM" id="SSF64288">
    <property type="entry name" value="Chorismate lyase-like"/>
    <property type="match status" value="1"/>
</dbReference>
<name>A0A4R1H8L3_9GAMM</name>
<gene>
    <name evidence="1" type="ORF">DFR30_1448</name>
</gene>
<comment type="caution">
    <text evidence="1">The sequence shown here is derived from an EMBL/GenBank/DDBJ whole genome shotgun (WGS) entry which is preliminary data.</text>
</comment>
<keyword evidence="1" id="KW-0456">Lyase</keyword>
<dbReference type="RefSeq" id="WP_207891836.1">
    <property type="nucleotide sequence ID" value="NZ_SMFX01000001.1"/>
</dbReference>
<dbReference type="EMBL" id="SMFX01000001">
    <property type="protein sequence ID" value="TCK18177.1"/>
    <property type="molecule type" value="Genomic_DNA"/>
</dbReference>
<dbReference type="InterPro" id="IPR028978">
    <property type="entry name" value="Chorismate_lyase_/UTRA_dom_sf"/>
</dbReference>
<evidence type="ECO:0000313" key="2">
    <source>
        <dbReference type="Proteomes" id="UP000295707"/>
    </source>
</evidence>
<proteinExistence type="predicted"/>
<dbReference type="AlphaFoldDB" id="A0A4R1H8L3"/>
<dbReference type="Proteomes" id="UP000295707">
    <property type="component" value="Unassembled WGS sequence"/>
</dbReference>
<protein>
    <submittedName>
        <fullName evidence="1">Chorismate lyase</fullName>
    </submittedName>
</protein>
<sequence>MDMDENKPTEKTELGMLRIDLQDSLRQSSVDPRKLSSFQRILLTTDGTVTEILEAQLWEAIHIVKLFQDITDAETAIPFLDIGPGTRIMVRKVLLRGKYSHKNYIYAESILVPERLPDNIRESLMETQKPIGQLIMQNRMESFREILTCKLEEARELSEYFDIPDDAMLVSRTYRVFANRQPIMLITEKFPEAAFQQTD</sequence>
<dbReference type="GO" id="GO:0016829">
    <property type="term" value="F:lyase activity"/>
    <property type="evidence" value="ECO:0007669"/>
    <property type="project" value="UniProtKB-KW"/>
</dbReference>
<dbReference type="Pfam" id="PF01947">
    <property type="entry name" value="Rv2949c-like"/>
    <property type="match status" value="1"/>
</dbReference>
<evidence type="ECO:0000313" key="1">
    <source>
        <dbReference type="EMBL" id="TCK18177.1"/>
    </source>
</evidence>
<keyword evidence="2" id="KW-1185">Reference proteome</keyword>
<accession>A0A4R1H8L3</accession>
<reference evidence="1 2" key="1">
    <citation type="submission" date="2019-03" db="EMBL/GenBank/DDBJ databases">
        <title>Genomic Encyclopedia of Type Strains, Phase IV (KMG-IV): sequencing the most valuable type-strain genomes for metagenomic binning, comparative biology and taxonomic classification.</title>
        <authorList>
            <person name="Goeker M."/>
        </authorList>
    </citation>
    <scope>NUCLEOTIDE SEQUENCE [LARGE SCALE GENOMIC DNA]</scope>
    <source>
        <strain evidence="1 2">DSM 19610</strain>
    </source>
</reference>
<dbReference type="InterPro" id="IPR002800">
    <property type="entry name" value="Rv2949c-like"/>
</dbReference>